<organism evidence="1">
    <name type="scientific">Serratia fonticola</name>
    <dbReference type="NCBI Taxonomy" id="47917"/>
    <lineage>
        <taxon>Bacteria</taxon>
        <taxon>Pseudomonadati</taxon>
        <taxon>Pseudomonadota</taxon>
        <taxon>Gammaproteobacteria</taxon>
        <taxon>Enterobacterales</taxon>
        <taxon>Yersiniaceae</taxon>
        <taxon>Serratia</taxon>
    </lineage>
</organism>
<gene>
    <name evidence="1" type="ORF">NCTC12965_03932</name>
</gene>
<accession>A0A4V6KPV8</accession>
<reference evidence="1" key="1">
    <citation type="submission" date="2019-05" db="EMBL/GenBank/DDBJ databases">
        <authorList>
            <consortium name="Pathogen Informatics"/>
        </authorList>
    </citation>
    <scope>NUCLEOTIDE SEQUENCE [LARGE SCALE GENOMIC DNA]</scope>
    <source>
        <strain evidence="1">NCTC12965</strain>
    </source>
</reference>
<dbReference type="EMBL" id="CABEEZ010000086">
    <property type="protein sequence ID" value="VTR36478.1"/>
    <property type="molecule type" value="Genomic_DNA"/>
</dbReference>
<proteinExistence type="predicted"/>
<dbReference type="AlphaFoldDB" id="A0A4V6KPV8"/>
<name>A0A4V6KPV8_SERFO</name>
<protein>
    <submittedName>
        <fullName evidence="1">Uncharacterized protein</fullName>
    </submittedName>
</protein>
<evidence type="ECO:0000313" key="1">
    <source>
        <dbReference type="EMBL" id="VTR36478.1"/>
    </source>
</evidence>
<sequence length="43" mass="4849">MSETLVTLLEQLIAHQNAIQVRFPEPTFPAPPWPSACLFRGLK</sequence>